<name>H6QA46_PYROT</name>
<sequence>MRGICDCPCIVKVGLGRGNKYYLIPRLEVHDANEWHSLKQILEPCQEFECGCKENNLADCVLRCDDGRIIAVEFKSSVDKMCKSAGKRVGCGLQASKIITVIVMSFTPYFRDTCSDPDVVTVTFDSLCRYDWGSLCKA</sequence>
<dbReference type="EMBL" id="CP003316">
    <property type="protein sequence ID" value="AFA39168.1"/>
    <property type="molecule type" value="Genomic_DNA"/>
</dbReference>
<dbReference type="Proteomes" id="UP000009062">
    <property type="component" value="Chromosome"/>
</dbReference>
<evidence type="ECO:0000313" key="1">
    <source>
        <dbReference type="EMBL" id="AFA39168.1"/>
    </source>
</evidence>
<protein>
    <submittedName>
        <fullName evidence="1">Uncharacterized protein</fullName>
    </submittedName>
</protein>
<proteinExistence type="predicted"/>
<reference evidence="1 2" key="1">
    <citation type="journal article" date="2012" name="Stand. Genomic Sci.">
        <title>Complete genome sequence of Pyrobaculum oguniense.</title>
        <authorList>
            <person name="Bernick D.L."/>
            <person name="Karplus K."/>
            <person name="Lui L.M."/>
            <person name="Coker J.K."/>
            <person name="Murphy J.N."/>
            <person name="Chan P.P."/>
            <person name="Cozen A.E."/>
            <person name="Lowe T.M."/>
        </authorList>
    </citation>
    <scope>NUCLEOTIDE SEQUENCE [LARGE SCALE GENOMIC DNA]</scope>
    <source>
        <strain evidence="1 2">TE7</strain>
    </source>
</reference>
<gene>
    <name evidence="1" type="ordered locus">Pogu_1141</name>
</gene>
<keyword evidence="2" id="KW-1185">Reference proteome</keyword>
<dbReference type="eggNOG" id="arCOG10104">
    <property type="taxonomic scope" value="Archaea"/>
</dbReference>
<dbReference type="STRING" id="698757.Pogu_1141"/>
<accession>H6QA46</accession>
<dbReference type="HOGENOM" id="CLU_1850714_0_0_2"/>
<dbReference type="AlphaFoldDB" id="H6QA46"/>
<dbReference type="KEGG" id="pog:Pogu_1141"/>
<evidence type="ECO:0000313" key="2">
    <source>
        <dbReference type="Proteomes" id="UP000009062"/>
    </source>
</evidence>
<organism evidence="1 2">
    <name type="scientific">Pyrobaculum oguniense (strain DSM 13380 / JCM 10595 / TE7)</name>
    <dbReference type="NCBI Taxonomy" id="698757"/>
    <lineage>
        <taxon>Archaea</taxon>
        <taxon>Thermoproteota</taxon>
        <taxon>Thermoprotei</taxon>
        <taxon>Thermoproteales</taxon>
        <taxon>Thermoproteaceae</taxon>
        <taxon>Pyrobaculum</taxon>
    </lineage>
</organism>